<dbReference type="OrthoDB" id="9816296at2"/>
<reference evidence="4 5" key="2">
    <citation type="submission" date="2019-08" db="EMBL/GenBank/DDBJ databases">
        <title>Jejuicoccus antrihumi gen. nov., sp. nov., a new member of the family Dermacoccaceae isolated from a cave.</title>
        <authorList>
            <person name="Schumann P."/>
            <person name="Kim I.S."/>
        </authorList>
    </citation>
    <scope>NUCLEOTIDE SEQUENCE [LARGE SCALE GENOMIC DNA]</scope>
    <source>
        <strain evidence="4 5">C5-26</strain>
    </source>
</reference>
<sequence>MNQTTVDARAPKQDRSRATRQRLIEAAITCLARDGWSRSTVSVIAAEAGISRGATQHHFPTREDLILAALERMFELRIAQVDVGEVQGRPEGRARTVVLRLVEYYTGDLFKAALQVWTAAAADETLRERIVPLERKFAREVHAAAVRLLGADDSDPATHRMIQATLDMARGFGLADVLSDDSRRRRHVAEAWADQLAGVIAQAGEARSAEG</sequence>
<keyword evidence="1 2" id="KW-0238">DNA-binding</keyword>
<dbReference type="InterPro" id="IPR001647">
    <property type="entry name" value="HTH_TetR"/>
</dbReference>
<keyword evidence="5" id="KW-1185">Reference proteome</keyword>
<dbReference type="AlphaFoldDB" id="A0A563DVI3"/>
<dbReference type="GO" id="GO:0003700">
    <property type="term" value="F:DNA-binding transcription factor activity"/>
    <property type="evidence" value="ECO:0007669"/>
    <property type="project" value="TreeGrafter"/>
</dbReference>
<proteinExistence type="predicted"/>
<evidence type="ECO:0000256" key="1">
    <source>
        <dbReference type="ARBA" id="ARBA00023125"/>
    </source>
</evidence>
<name>A0A563DVI3_9MICO</name>
<dbReference type="Pfam" id="PF00440">
    <property type="entry name" value="TetR_N"/>
    <property type="match status" value="1"/>
</dbReference>
<gene>
    <name evidence="4" type="ORF">FGL98_19150</name>
</gene>
<feature type="DNA-binding region" description="H-T-H motif" evidence="2">
    <location>
        <begin position="40"/>
        <end position="59"/>
    </location>
</feature>
<dbReference type="EMBL" id="VCQV01000033">
    <property type="protein sequence ID" value="TWP33952.1"/>
    <property type="molecule type" value="Genomic_DNA"/>
</dbReference>
<evidence type="ECO:0000313" key="4">
    <source>
        <dbReference type="EMBL" id="TWP33952.1"/>
    </source>
</evidence>
<dbReference type="RefSeq" id="WP_146319469.1">
    <property type="nucleotide sequence ID" value="NZ_VCQV01000033.1"/>
</dbReference>
<dbReference type="GO" id="GO:0000976">
    <property type="term" value="F:transcription cis-regulatory region binding"/>
    <property type="evidence" value="ECO:0007669"/>
    <property type="project" value="TreeGrafter"/>
</dbReference>
<dbReference type="Gene3D" id="1.10.357.10">
    <property type="entry name" value="Tetracycline Repressor, domain 2"/>
    <property type="match status" value="1"/>
</dbReference>
<dbReference type="SUPFAM" id="SSF46689">
    <property type="entry name" value="Homeodomain-like"/>
    <property type="match status" value="1"/>
</dbReference>
<comment type="caution">
    <text evidence="4">The sequence shown here is derived from an EMBL/GenBank/DDBJ whole genome shotgun (WGS) entry which is preliminary data.</text>
</comment>
<dbReference type="PANTHER" id="PTHR30055:SF226">
    <property type="entry name" value="HTH-TYPE TRANSCRIPTIONAL REGULATOR PKSA"/>
    <property type="match status" value="1"/>
</dbReference>
<reference evidence="4 5" key="1">
    <citation type="submission" date="2019-05" db="EMBL/GenBank/DDBJ databases">
        <authorList>
            <person name="Lee S.D."/>
        </authorList>
    </citation>
    <scope>NUCLEOTIDE SEQUENCE [LARGE SCALE GENOMIC DNA]</scope>
    <source>
        <strain evidence="4 5">C5-26</strain>
    </source>
</reference>
<dbReference type="InterPro" id="IPR050109">
    <property type="entry name" value="HTH-type_TetR-like_transc_reg"/>
</dbReference>
<dbReference type="InterPro" id="IPR009057">
    <property type="entry name" value="Homeodomain-like_sf"/>
</dbReference>
<protein>
    <submittedName>
        <fullName evidence="4">TetR/AcrR family transcriptional regulator</fullName>
    </submittedName>
</protein>
<dbReference type="PROSITE" id="PS50977">
    <property type="entry name" value="HTH_TETR_2"/>
    <property type="match status" value="1"/>
</dbReference>
<evidence type="ECO:0000259" key="3">
    <source>
        <dbReference type="PROSITE" id="PS50977"/>
    </source>
</evidence>
<feature type="domain" description="HTH tetR-type" evidence="3">
    <location>
        <begin position="17"/>
        <end position="77"/>
    </location>
</feature>
<evidence type="ECO:0000256" key="2">
    <source>
        <dbReference type="PROSITE-ProRule" id="PRU00335"/>
    </source>
</evidence>
<dbReference type="PRINTS" id="PR00455">
    <property type="entry name" value="HTHTETR"/>
</dbReference>
<accession>A0A563DVI3</accession>
<dbReference type="PANTHER" id="PTHR30055">
    <property type="entry name" value="HTH-TYPE TRANSCRIPTIONAL REGULATOR RUTR"/>
    <property type="match status" value="1"/>
</dbReference>
<organism evidence="4 5">
    <name type="scientific">Leekyejoonella antrihumi</name>
    <dbReference type="NCBI Taxonomy" id="1660198"/>
    <lineage>
        <taxon>Bacteria</taxon>
        <taxon>Bacillati</taxon>
        <taxon>Actinomycetota</taxon>
        <taxon>Actinomycetes</taxon>
        <taxon>Micrococcales</taxon>
        <taxon>Dermacoccaceae</taxon>
        <taxon>Leekyejoonella</taxon>
    </lineage>
</organism>
<evidence type="ECO:0000313" key="5">
    <source>
        <dbReference type="Proteomes" id="UP000320244"/>
    </source>
</evidence>
<dbReference type="Proteomes" id="UP000320244">
    <property type="component" value="Unassembled WGS sequence"/>
</dbReference>